<keyword evidence="15" id="KW-1185">Reference proteome</keyword>
<evidence type="ECO:0000256" key="3">
    <source>
        <dbReference type="ARBA" id="ARBA00022448"/>
    </source>
</evidence>
<dbReference type="GO" id="GO:0004197">
    <property type="term" value="F:cysteine-type endopeptidase activity"/>
    <property type="evidence" value="ECO:0007669"/>
    <property type="project" value="TreeGrafter"/>
</dbReference>
<dbReference type="Pfam" id="PF03416">
    <property type="entry name" value="Peptidase_C54"/>
    <property type="match status" value="1"/>
</dbReference>
<keyword evidence="8 11" id="KW-0653">Protein transport</keyword>
<dbReference type="GO" id="GO:0005737">
    <property type="term" value="C:cytoplasm"/>
    <property type="evidence" value="ECO:0007669"/>
    <property type="project" value="UniProtKB-SubCell"/>
</dbReference>
<dbReference type="STRING" id="857967.G0R4Z0"/>
<dbReference type="Proteomes" id="UP000008983">
    <property type="component" value="Unassembled WGS sequence"/>
</dbReference>
<keyword evidence="6 11" id="KW-0378">Hydrolase</keyword>
<evidence type="ECO:0000256" key="7">
    <source>
        <dbReference type="ARBA" id="ARBA00022807"/>
    </source>
</evidence>
<dbReference type="InterPro" id="IPR046792">
    <property type="entry name" value="Peptidase_C54_cat"/>
</dbReference>
<dbReference type="InterPro" id="IPR005078">
    <property type="entry name" value="Peptidase_C54"/>
</dbReference>
<evidence type="ECO:0000313" key="14">
    <source>
        <dbReference type="EMBL" id="EGR27474.1"/>
    </source>
</evidence>
<dbReference type="GO" id="GO:0034727">
    <property type="term" value="P:piecemeal microautophagy of the nucleus"/>
    <property type="evidence" value="ECO:0007669"/>
    <property type="project" value="TreeGrafter"/>
</dbReference>
<comment type="catalytic activity">
    <reaction evidence="10">
        <text>[protein]-C-terminal L-amino acid-glycyl-phosphatidylethanolamide + H2O = [protein]-C-terminal L-amino acid-glycine + a 1,2-diacyl-sn-glycero-3-phosphoethanolamine</text>
        <dbReference type="Rhea" id="RHEA:67548"/>
        <dbReference type="Rhea" id="RHEA-COMP:17323"/>
        <dbReference type="Rhea" id="RHEA-COMP:17324"/>
        <dbReference type="ChEBI" id="CHEBI:15377"/>
        <dbReference type="ChEBI" id="CHEBI:64612"/>
        <dbReference type="ChEBI" id="CHEBI:172940"/>
        <dbReference type="ChEBI" id="CHEBI:172941"/>
    </reaction>
    <physiologicalReaction direction="left-to-right" evidence="10">
        <dbReference type="Rhea" id="RHEA:67549"/>
    </physiologicalReaction>
</comment>
<keyword evidence="3" id="KW-0813">Transport</keyword>
<dbReference type="GO" id="GO:0015031">
    <property type="term" value="P:protein transport"/>
    <property type="evidence" value="ECO:0007669"/>
    <property type="project" value="UniProtKB-KW"/>
</dbReference>
<proteinExistence type="inferred from homology"/>
<comment type="subcellular location">
    <subcellularLocation>
        <location evidence="1 11">Cytoplasm</location>
    </subcellularLocation>
</comment>
<accession>G0R4Z0</accession>
<dbReference type="GO" id="GO:0019786">
    <property type="term" value="F:protein-phosphatidylethanolamide deconjugating activity"/>
    <property type="evidence" value="ECO:0007669"/>
    <property type="project" value="InterPro"/>
</dbReference>
<evidence type="ECO:0000256" key="12">
    <source>
        <dbReference type="SAM" id="Phobius"/>
    </source>
</evidence>
<keyword evidence="12" id="KW-0472">Membrane</keyword>
<dbReference type="RefSeq" id="XP_004024384.1">
    <property type="nucleotide sequence ID" value="XM_004024335.1"/>
</dbReference>
<feature type="domain" description="Peptidase C54 catalytic" evidence="13">
    <location>
        <begin position="57"/>
        <end position="303"/>
    </location>
</feature>
<protein>
    <recommendedName>
        <fullName evidence="11">Cysteine protease</fullName>
        <ecNumber evidence="11">3.4.22.-</ecNumber>
    </recommendedName>
</protein>
<dbReference type="GO" id="GO:0000045">
    <property type="term" value="P:autophagosome assembly"/>
    <property type="evidence" value="ECO:0007669"/>
    <property type="project" value="TreeGrafter"/>
</dbReference>
<evidence type="ECO:0000256" key="6">
    <source>
        <dbReference type="ARBA" id="ARBA00022801"/>
    </source>
</evidence>
<keyword evidence="9 11" id="KW-0072">Autophagy</keyword>
<dbReference type="GO" id="GO:0000423">
    <property type="term" value="P:mitophagy"/>
    <property type="evidence" value="ECO:0007669"/>
    <property type="project" value="TreeGrafter"/>
</dbReference>
<organism evidence="14 15">
    <name type="scientific">Ichthyophthirius multifiliis</name>
    <name type="common">White spot disease agent</name>
    <name type="synonym">Ich</name>
    <dbReference type="NCBI Taxonomy" id="5932"/>
    <lineage>
        <taxon>Eukaryota</taxon>
        <taxon>Sar</taxon>
        <taxon>Alveolata</taxon>
        <taxon>Ciliophora</taxon>
        <taxon>Intramacronucleata</taxon>
        <taxon>Oligohymenophorea</taxon>
        <taxon>Hymenostomatida</taxon>
        <taxon>Ophryoglenina</taxon>
        <taxon>Ichthyophthirius</taxon>
    </lineage>
</organism>
<dbReference type="InterPro" id="IPR038765">
    <property type="entry name" value="Papain-like_cys_pep_sf"/>
</dbReference>
<evidence type="ECO:0000256" key="2">
    <source>
        <dbReference type="ARBA" id="ARBA00010958"/>
    </source>
</evidence>
<dbReference type="InParanoid" id="G0R4Z0"/>
<evidence type="ECO:0000256" key="4">
    <source>
        <dbReference type="ARBA" id="ARBA00022490"/>
    </source>
</evidence>
<reference evidence="14 15" key="1">
    <citation type="submission" date="2011-07" db="EMBL/GenBank/DDBJ databases">
        <authorList>
            <person name="Coyne R."/>
            <person name="Brami D."/>
            <person name="Johnson J."/>
            <person name="Hostetler J."/>
            <person name="Hannick L."/>
            <person name="Clark T."/>
            <person name="Cassidy-Hanley D."/>
            <person name="Inman J."/>
        </authorList>
    </citation>
    <scope>NUCLEOTIDE SEQUENCE [LARGE SCALE GENOMIC DNA]</scope>
    <source>
        <strain evidence="14 15">G5</strain>
    </source>
</reference>
<dbReference type="PANTHER" id="PTHR22624:SF49">
    <property type="entry name" value="CYSTEINE PROTEASE"/>
    <property type="match status" value="1"/>
</dbReference>
<keyword evidence="12" id="KW-0812">Transmembrane</keyword>
<dbReference type="PANTHER" id="PTHR22624">
    <property type="entry name" value="CYSTEINE PROTEASE ATG4"/>
    <property type="match status" value="1"/>
</dbReference>
<dbReference type="OrthoDB" id="433762at2759"/>
<sequence>MGLYDKSRLNDVSIRFKSSYKKLYCQKKIRVYKYYKLQSYFLFFLFLNFIGFLDYDDGLNKNISFFSIQKISALAYFYFDLKPQNWYDPNRICFILEKLYNFSSIKGTENLKFKYFSNHKLIFFEDLIKLMVDSQAKLCNQNIHNEQQQNLDLNNNSSQLIEDSFEVITKSSKQNTLDNLICKKCHQSDKSLLIFISCLTNTNKISNKKQQEVVISLLKNQFSIGMIGGVPGKAYYFLGIIDNDFIYLDPHYIQEAHQNEKTVQNIDTYFCKFINRVSQKKLESSLAFGFYIKNLQELEQFYQDIKNLEYFYKDDFFQVYKKKKKYQNKISVEFEIDQFGFQNVNNYDENQNYDSDQQDEQQQDIDYQEILNQLYLKFKQELKI</sequence>
<dbReference type="GO" id="GO:0035973">
    <property type="term" value="P:aggrephagy"/>
    <property type="evidence" value="ECO:0007669"/>
    <property type="project" value="TreeGrafter"/>
</dbReference>
<keyword evidence="12" id="KW-1133">Transmembrane helix</keyword>
<gene>
    <name evidence="14" type="ORF">IMG5_195560</name>
</gene>
<evidence type="ECO:0000313" key="15">
    <source>
        <dbReference type="Proteomes" id="UP000008983"/>
    </source>
</evidence>
<dbReference type="AlphaFoldDB" id="G0R4Z0"/>
<comment type="function">
    <text evidence="11">Cysteine protease that plays a key role in autophagy by mediating both proteolytic activation and delipidation of ATG8 family proteins.</text>
</comment>
<dbReference type="GO" id="GO:0016485">
    <property type="term" value="P:protein processing"/>
    <property type="evidence" value="ECO:0007669"/>
    <property type="project" value="TreeGrafter"/>
</dbReference>
<comment type="similarity">
    <text evidence="2 11">Belongs to the peptidase C54 family.</text>
</comment>
<evidence type="ECO:0000256" key="1">
    <source>
        <dbReference type="ARBA" id="ARBA00004496"/>
    </source>
</evidence>
<feature type="transmembrane region" description="Helical" evidence="12">
    <location>
        <begin position="37"/>
        <end position="55"/>
    </location>
</feature>
<dbReference type="GeneID" id="14903537"/>
<dbReference type="SUPFAM" id="SSF54001">
    <property type="entry name" value="Cysteine proteinases"/>
    <property type="match status" value="1"/>
</dbReference>
<evidence type="ECO:0000256" key="10">
    <source>
        <dbReference type="ARBA" id="ARBA00029362"/>
    </source>
</evidence>
<keyword evidence="5 11" id="KW-0645">Protease</keyword>
<keyword evidence="4 11" id="KW-0963">Cytoplasm</keyword>
<dbReference type="eggNOG" id="KOG2674">
    <property type="taxonomic scope" value="Eukaryota"/>
</dbReference>
<evidence type="ECO:0000256" key="8">
    <source>
        <dbReference type="ARBA" id="ARBA00022927"/>
    </source>
</evidence>
<evidence type="ECO:0000256" key="5">
    <source>
        <dbReference type="ARBA" id="ARBA00022670"/>
    </source>
</evidence>
<evidence type="ECO:0000259" key="13">
    <source>
        <dbReference type="Pfam" id="PF03416"/>
    </source>
</evidence>
<evidence type="ECO:0000256" key="11">
    <source>
        <dbReference type="RuleBase" id="RU363115"/>
    </source>
</evidence>
<dbReference type="EMBL" id="GL984358">
    <property type="protein sequence ID" value="EGR27474.1"/>
    <property type="molecule type" value="Genomic_DNA"/>
</dbReference>
<dbReference type="EC" id="3.4.22.-" evidence="11"/>
<keyword evidence="7" id="KW-0788">Thiol protease</keyword>
<evidence type="ECO:0000256" key="9">
    <source>
        <dbReference type="ARBA" id="ARBA00023006"/>
    </source>
</evidence>
<name>G0R4Z0_ICHMU</name>